<evidence type="ECO:0000256" key="1">
    <source>
        <dbReference type="ARBA" id="ARBA00022729"/>
    </source>
</evidence>
<keyword evidence="1 2" id="KW-0732">Signal</keyword>
<dbReference type="InterPro" id="IPR015914">
    <property type="entry name" value="PAPs_N"/>
</dbReference>
<accession>A0A939G2I4</accession>
<evidence type="ECO:0000313" key="7">
    <source>
        <dbReference type="Proteomes" id="UP000664795"/>
    </source>
</evidence>
<dbReference type="NCBIfam" id="TIGR04183">
    <property type="entry name" value="Por_Secre_tail"/>
    <property type="match status" value="1"/>
</dbReference>
<dbReference type="Pfam" id="PF16656">
    <property type="entry name" value="Pur_ac_phosph_N"/>
    <property type="match status" value="1"/>
</dbReference>
<dbReference type="GO" id="GO:0003993">
    <property type="term" value="F:acid phosphatase activity"/>
    <property type="evidence" value="ECO:0007669"/>
    <property type="project" value="InterPro"/>
</dbReference>
<evidence type="ECO:0000259" key="4">
    <source>
        <dbReference type="Pfam" id="PF16656"/>
    </source>
</evidence>
<dbReference type="PANTHER" id="PTHR45867:SF3">
    <property type="entry name" value="ACID PHOSPHATASE TYPE 7"/>
    <property type="match status" value="1"/>
</dbReference>
<dbReference type="SUPFAM" id="SSF49363">
    <property type="entry name" value="Purple acid phosphatase, N-terminal domain"/>
    <property type="match status" value="1"/>
</dbReference>
<sequence length="770" mass="82890">MSSRLLLLLSLLGATPFCSVAQTITRGPYLQRVTPTGITVRWRTDVPTDSRVRYGANLSGQVTDNQQTTEHVVVLNGLQPGTRYMYAVGTTRADLSPANDAAYAFKTAPAFGSNAPVRVWVLGDFGAIGTRQDQAYSSYKAATKNQPADLWLWLGDNAYSNGNDDEYQRNVFNYYPDYLRSLPFFPTPGNHDYHDDVNDFNVPYFALTTLPTNGESGGVPSKSSSYYSADYGPLHLISLDSFGNVPGQGRIFDTTSAQIDWLKRDLIANNTSAKKRPWTVIIFHHPPYTQGSRNSDTEQDLILNRARLTPIFERYNVDLVICGHSHIYERTYQLRNHRDLSTTFNKKTMTTDTSTGRYDGSANSCPIVRKDGSLIYIVNGSGGAAGGRAPNYPHKAMVYSYTDEGGSMVIDAAENRLDGQWIGPSGVKDRFTLVKDVNRRQSITAEYGDTLTLTASWPGDYNWSGGQTGRTIRTVNQSGTFRVSDGKNCLADEYQVTALPKPRITTNALSANAYCPGTVIALSATPENTTKATGLTYTVELSDAGGSFAAPLVVGSGSLASLRATLPATLTGGAGYRLRVVPQNFPVAEVVPSAVFTVQQPATATLLPGTGLVGQPTTATLTLAGTGPWRGTFSDGTSFSATTSPALVTLPATQPGTIRLTSVSGACGAGTVQGTGEVLIQQITATEPIPQLATVFPNPTTGQIWVALAPTGIHAAQIDIFDARGARVANRKLAPAPTPQRLTFQLDQAGMYVVRIQIGDQTITQKVIRQ</sequence>
<evidence type="ECO:0000313" key="6">
    <source>
        <dbReference type="EMBL" id="MBO0929444.1"/>
    </source>
</evidence>
<comment type="caution">
    <text evidence="6">The sequence shown here is derived from an EMBL/GenBank/DDBJ whole genome shotgun (WGS) entry which is preliminary data.</text>
</comment>
<feature type="chain" id="PRO_5037533989" evidence="2">
    <location>
        <begin position="22"/>
        <end position="770"/>
    </location>
</feature>
<dbReference type="Proteomes" id="UP000664795">
    <property type="component" value="Unassembled WGS sequence"/>
</dbReference>
<feature type="domain" description="Calcineurin-like phosphoesterase" evidence="3">
    <location>
        <begin position="118"/>
        <end position="328"/>
    </location>
</feature>
<dbReference type="EMBL" id="JAFMYU010000001">
    <property type="protein sequence ID" value="MBO0929444.1"/>
    <property type="molecule type" value="Genomic_DNA"/>
</dbReference>
<dbReference type="InterPro" id="IPR029052">
    <property type="entry name" value="Metallo-depent_PP-like"/>
</dbReference>
<dbReference type="InterPro" id="IPR008963">
    <property type="entry name" value="Purple_acid_Pase-like_N"/>
</dbReference>
<reference evidence="6 7" key="1">
    <citation type="submission" date="2021-03" db="EMBL/GenBank/DDBJ databases">
        <title>Fibrella sp. HMF5036 genome sequencing and assembly.</title>
        <authorList>
            <person name="Kang H."/>
            <person name="Kim H."/>
            <person name="Bae S."/>
            <person name="Joh K."/>
        </authorList>
    </citation>
    <scope>NUCLEOTIDE SEQUENCE [LARGE SCALE GENOMIC DNA]</scope>
    <source>
        <strain evidence="6 7">HMF5036</strain>
    </source>
</reference>
<feature type="signal peptide" evidence="2">
    <location>
        <begin position="1"/>
        <end position="21"/>
    </location>
</feature>
<dbReference type="SUPFAM" id="SSF56300">
    <property type="entry name" value="Metallo-dependent phosphatases"/>
    <property type="match status" value="1"/>
</dbReference>
<dbReference type="Gene3D" id="2.60.40.380">
    <property type="entry name" value="Purple acid phosphatase-like, N-terminal"/>
    <property type="match status" value="1"/>
</dbReference>
<name>A0A939G2I4_9BACT</name>
<evidence type="ECO:0000259" key="3">
    <source>
        <dbReference type="Pfam" id="PF00149"/>
    </source>
</evidence>
<keyword evidence="7" id="KW-1185">Reference proteome</keyword>
<dbReference type="Gene3D" id="3.60.21.10">
    <property type="match status" value="1"/>
</dbReference>
<dbReference type="RefSeq" id="WP_207333415.1">
    <property type="nucleotide sequence ID" value="NZ_JAFMYU010000001.1"/>
</dbReference>
<feature type="domain" description="Purple acid phosphatase N-terminal" evidence="4">
    <location>
        <begin position="31"/>
        <end position="98"/>
    </location>
</feature>
<proteinExistence type="predicted"/>
<evidence type="ECO:0000256" key="2">
    <source>
        <dbReference type="SAM" id="SignalP"/>
    </source>
</evidence>
<evidence type="ECO:0000259" key="5">
    <source>
        <dbReference type="Pfam" id="PF18962"/>
    </source>
</evidence>
<dbReference type="Pfam" id="PF00149">
    <property type="entry name" value="Metallophos"/>
    <property type="match status" value="1"/>
</dbReference>
<dbReference type="InterPro" id="IPR026444">
    <property type="entry name" value="Secre_tail"/>
</dbReference>
<dbReference type="AlphaFoldDB" id="A0A939G2I4"/>
<organism evidence="6 7">
    <name type="scientific">Fibrella aquatilis</name>
    <dbReference type="NCBI Taxonomy" id="2817059"/>
    <lineage>
        <taxon>Bacteria</taxon>
        <taxon>Pseudomonadati</taxon>
        <taxon>Bacteroidota</taxon>
        <taxon>Cytophagia</taxon>
        <taxon>Cytophagales</taxon>
        <taxon>Spirosomataceae</taxon>
        <taxon>Fibrella</taxon>
    </lineage>
</organism>
<feature type="domain" description="Secretion system C-terminal sorting" evidence="5">
    <location>
        <begin position="695"/>
        <end position="768"/>
    </location>
</feature>
<gene>
    <name evidence="6" type="ORF">J2I48_00470</name>
</gene>
<protein>
    <submittedName>
        <fullName evidence="6">Metallophosphoesterase</fullName>
    </submittedName>
</protein>
<dbReference type="Pfam" id="PF18962">
    <property type="entry name" value="Por_Secre_tail"/>
    <property type="match status" value="1"/>
</dbReference>
<dbReference type="GO" id="GO:0046872">
    <property type="term" value="F:metal ion binding"/>
    <property type="evidence" value="ECO:0007669"/>
    <property type="project" value="InterPro"/>
</dbReference>
<dbReference type="InterPro" id="IPR004843">
    <property type="entry name" value="Calcineurin-like_PHP"/>
</dbReference>
<dbReference type="PANTHER" id="PTHR45867">
    <property type="entry name" value="PURPLE ACID PHOSPHATASE"/>
    <property type="match status" value="1"/>
</dbReference>